<dbReference type="Proteomes" id="UP000193900">
    <property type="component" value="Unassembled WGS sequence"/>
</dbReference>
<dbReference type="AlphaFoldDB" id="A0A1Y5T3W3"/>
<keyword evidence="1" id="KW-0472">Membrane</keyword>
<feature type="transmembrane region" description="Helical" evidence="1">
    <location>
        <begin position="84"/>
        <end position="102"/>
    </location>
</feature>
<dbReference type="RefSeq" id="WP_085879305.1">
    <property type="nucleotide sequence ID" value="NZ_FWFZ01000011.1"/>
</dbReference>
<dbReference type="OrthoDB" id="7867991at2"/>
<reference evidence="2 3" key="1">
    <citation type="submission" date="2017-03" db="EMBL/GenBank/DDBJ databases">
        <authorList>
            <person name="Afonso C.L."/>
            <person name="Miller P.J."/>
            <person name="Scott M.A."/>
            <person name="Spackman E."/>
            <person name="Goraichik I."/>
            <person name="Dimitrov K.M."/>
            <person name="Suarez D.L."/>
            <person name="Swayne D.E."/>
        </authorList>
    </citation>
    <scope>NUCLEOTIDE SEQUENCE [LARGE SCALE GENOMIC DNA]</scope>
    <source>
        <strain evidence="2 3">CECT 7023</strain>
    </source>
</reference>
<feature type="transmembrane region" description="Helical" evidence="1">
    <location>
        <begin position="53"/>
        <end position="72"/>
    </location>
</feature>
<accession>A0A1Y5T3W3</accession>
<evidence type="ECO:0008006" key="4">
    <source>
        <dbReference type="Google" id="ProtNLM"/>
    </source>
</evidence>
<keyword evidence="3" id="KW-1185">Reference proteome</keyword>
<evidence type="ECO:0000313" key="3">
    <source>
        <dbReference type="Proteomes" id="UP000193900"/>
    </source>
</evidence>
<sequence>MIKTFSFGGSAAPAARPRRGARPSARVDLDETYWGYVVRCDGWTAHVALAAQTVSWLGGLGAALFAAAVWLLPAEALAIDPVAGRAGAAGLIGGFACILFWLTTRGSVCELQVDLKLSEIREVRRSRGGRPRLAGRYGFHEIGGVHLDRATSGRGAARLLLRYGNSARTIPAAVGPVAELERLRDRIGGDLTTRLAPRGAA</sequence>
<keyword evidence="1" id="KW-0812">Transmembrane</keyword>
<evidence type="ECO:0000313" key="2">
    <source>
        <dbReference type="EMBL" id="SLN54687.1"/>
    </source>
</evidence>
<proteinExistence type="predicted"/>
<name>A0A1Y5T3W3_9RHOB</name>
<keyword evidence="1" id="KW-1133">Transmembrane helix</keyword>
<dbReference type="EMBL" id="FWFZ01000011">
    <property type="protein sequence ID" value="SLN54687.1"/>
    <property type="molecule type" value="Genomic_DNA"/>
</dbReference>
<organism evidence="2 3">
    <name type="scientific">Roseisalinus antarcticus</name>
    <dbReference type="NCBI Taxonomy" id="254357"/>
    <lineage>
        <taxon>Bacteria</taxon>
        <taxon>Pseudomonadati</taxon>
        <taxon>Pseudomonadota</taxon>
        <taxon>Alphaproteobacteria</taxon>
        <taxon>Rhodobacterales</taxon>
        <taxon>Roseobacteraceae</taxon>
        <taxon>Roseisalinus</taxon>
    </lineage>
</organism>
<gene>
    <name evidence="2" type="ORF">ROA7023_02460</name>
</gene>
<protein>
    <recommendedName>
        <fullName evidence="4">DUF304 domain-containing protein</fullName>
    </recommendedName>
</protein>
<evidence type="ECO:0000256" key="1">
    <source>
        <dbReference type="SAM" id="Phobius"/>
    </source>
</evidence>